<dbReference type="Pfam" id="PF00012">
    <property type="entry name" value="HSP70"/>
    <property type="match status" value="2"/>
</dbReference>
<protein>
    <submittedName>
        <fullName evidence="4">Heat shock cognate 71 kDa protein</fullName>
    </submittedName>
</protein>
<evidence type="ECO:0000256" key="3">
    <source>
        <dbReference type="ARBA" id="ARBA00022840"/>
    </source>
</evidence>
<dbReference type="Gene3D" id="2.60.34.10">
    <property type="entry name" value="Substrate Binding Domain Of DNAk, Chain A, domain 1"/>
    <property type="match status" value="1"/>
</dbReference>
<dbReference type="SUPFAM" id="SSF100920">
    <property type="entry name" value="Heat shock protein 70kD (HSP70), peptide-binding domain"/>
    <property type="match status" value="1"/>
</dbReference>
<accession>A0ABQ9UZR6</accession>
<keyword evidence="2" id="KW-0547">Nucleotide-binding</keyword>
<reference evidence="4 5" key="1">
    <citation type="submission" date="2023-05" db="EMBL/GenBank/DDBJ databases">
        <title>B98-5 Cell Line De Novo Hybrid Assembly: An Optical Mapping Approach.</title>
        <authorList>
            <person name="Kananen K."/>
            <person name="Auerbach J.A."/>
            <person name="Kautto E."/>
            <person name="Blachly J.S."/>
        </authorList>
    </citation>
    <scope>NUCLEOTIDE SEQUENCE [LARGE SCALE GENOMIC DNA]</scope>
    <source>
        <strain evidence="4">B95-8</strain>
        <tissue evidence="4">Cell line</tissue>
    </source>
</reference>
<dbReference type="Proteomes" id="UP001266305">
    <property type="component" value="Unassembled WGS sequence"/>
</dbReference>
<sequence>MITDAQAAVGSGDKSANAQDSLLLDVTPLSLGIETARGVMTVLVKHNTTIPTKQTQTFTTCSGNQPAVPMQVYEGEHAVSKDNSLLGKFGLTGIPPAMVFLTLKPLDTDTSDILNVSAGHLSREDIEHIVQEDEQYKAEDEKQRVKVSPKNSPESNAFNRKVTVEDEELQDEIIGEDKQKILDKCNEIINWFHKNQMAEKEEIEHQQKELEKACNPIITKLDPGAEGRQEAHLGKSLLMELLPLVVLCQGQPHLRVD</sequence>
<keyword evidence="5" id="KW-1185">Reference proteome</keyword>
<keyword evidence="3" id="KW-0067">ATP-binding</keyword>
<dbReference type="PANTHER" id="PTHR19375">
    <property type="entry name" value="HEAT SHOCK PROTEIN 70KDA"/>
    <property type="match status" value="1"/>
</dbReference>
<comment type="similarity">
    <text evidence="1">Belongs to the heat shock protein 70 family.</text>
</comment>
<dbReference type="InterPro" id="IPR013126">
    <property type="entry name" value="Hsp_70_fam"/>
</dbReference>
<dbReference type="SUPFAM" id="SSF100934">
    <property type="entry name" value="Heat shock protein 70kD (HSP70), C-terminal subdomain"/>
    <property type="match status" value="1"/>
</dbReference>
<evidence type="ECO:0000256" key="2">
    <source>
        <dbReference type="ARBA" id="ARBA00022741"/>
    </source>
</evidence>
<keyword evidence="4" id="KW-0346">Stress response</keyword>
<evidence type="ECO:0000313" key="5">
    <source>
        <dbReference type="Proteomes" id="UP001266305"/>
    </source>
</evidence>
<evidence type="ECO:0000256" key="1">
    <source>
        <dbReference type="ARBA" id="ARBA00007381"/>
    </source>
</evidence>
<name>A0ABQ9UZR6_SAGOE</name>
<dbReference type="EMBL" id="JASSZA010000009">
    <property type="protein sequence ID" value="KAK2102603.1"/>
    <property type="molecule type" value="Genomic_DNA"/>
</dbReference>
<proteinExistence type="inferred from homology"/>
<dbReference type="Gene3D" id="1.20.1270.10">
    <property type="match status" value="1"/>
</dbReference>
<dbReference type="InterPro" id="IPR029047">
    <property type="entry name" value="HSP70_peptide-bd_sf"/>
</dbReference>
<comment type="caution">
    <text evidence="4">The sequence shown here is derived from an EMBL/GenBank/DDBJ whole genome shotgun (WGS) entry which is preliminary data.</text>
</comment>
<gene>
    <name evidence="4" type="primary">HSPA8_6</name>
    <name evidence="4" type="ORF">P7K49_020270</name>
</gene>
<evidence type="ECO:0000313" key="4">
    <source>
        <dbReference type="EMBL" id="KAK2102603.1"/>
    </source>
</evidence>
<organism evidence="4 5">
    <name type="scientific">Saguinus oedipus</name>
    <name type="common">Cotton-top tamarin</name>
    <name type="synonym">Oedipomidas oedipus</name>
    <dbReference type="NCBI Taxonomy" id="9490"/>
    <lineage>
        <taxon>Eukaryota</taxon>
        <taxon>Metazoa</taxon>
        <taxon>Chordata</taxon>
        <taxon>Craniata</taxon>
        <taxon>Vertebrata</taxon>
        <taxon>Euteleostomi</taxon>
        <taxon>Mammalia</taxon>
        <taxon>Eutheria</taxon>
        <taxon>Euarchontoglires</taxon>
        <taxon>Primates</taxon>
        <taxon>Haplorrhini</taxon>
        <taxon>Platyrrhini</taxon>
        <taxon>Cebidae</taxon>
        <taxon>Callitrichinae</taxon>
        <taxon>Saguinus</taxon>
    </lineage>
</organism>
<dbReference type="InterPro" id="IPR029048">
    <property type="entry name" value="HSP70_C_sf"/>
</dbReference>